<evidence type="ECO:0000313" key="2">
    <source>
        <dbReference type="EMBL" id="SFC51226.1"/>
    </source>
</evidence>
<reference evidence="3" key="1">
    <citation type="submission" date="2016-10" db="EMBL/GenBank/DDBJ databases">
        <authorList>
            <person name="Varghese N."/>
            <person name="Submissions S."/>
        </authorList>
    </citation>
    <scope>NUCLEOTIDE SEQUENCE [LARGE SCALE GENOMIC DNA]</scope>
    <source>
        <strain evidence="3">DSM 13078</strain>
    </source>
</reference>
<gene>
    <name evidence="2" type="ORF">SAMN05444422_109162</name>
</gene>
<proteinExistence type="predicted"/>
<name>A0A1I1JRU3_NATHA</name>
<dbReference type="EMBL" id="FOKW01000009">
    <property type="protein sequence ID" value="SFC51226.1"/>
    <property type="molecule type" value="Genomic_DNA"/>
</dbReference>
<dbReference type="Proteomes" id="UP000199161">
    <property type="component" value="Unassembled WGS sequence"/>
</dbReference>
<feature type="transmembrane region" description="Helical" evidence="1">
    <location>
        <begin position="54"/>
        <end position="71"/>
    </location>
</feature>
<keyword evidence="3" id="KW-1185">Reference proteome</keyword>
<keyword evidence="1" id="KW-0812">Transmembrane</keyword>
<sequence length="73" mass="7863">MGMNGGNRGHPDDTGMTRWQQLVYIFGPVLEGMLIAVVCPLIAAALALAIGAGPFFYTVSALGLVAVYFWYRL</sequence>
<feature type="transmembrane region" description="Helical" evidence="1">
    <location>
        <begin position="21"/>
        <end position="48"/>
    </location>
</feature>
<evidence type="ECO:0000256" key="1">
    <source>
        <dbReference type="SAM" id="Phobius"/>
    </source>
</evidence>
<dbReference type="AlphaFoldDB" id="A0A1I1JRU3"/>
<keyword evidence="1" id="KW-0472">Membrane</keyword>
<accession>A0A1I1JRU3</accession>
<protein>
    <submittedName>
        <fullName evidence="2">Uncharacterized protein</fullName>
    </submittedName>
</protein>
<keyword evidence="1" id="KW-1133">Transmembrane helix</keyword>
<evidence type="ECO:0000313" key="3">
    <source>
        <dbReference type="Proteomes" id="UP000199161"/>
    </source>
</evidence>
<organism evidence="2 3">
    <name type="scientific">Natronobacterium haloterrestre</name>
    <name type="common">Halobiforma haloterrestris</name>
    <dbReference type="NCBI Taxonomy" id="148448"/>
    <lineage>
        <taxon>Archaea</taxon>
        <taxon>Methanobacteriati</taxon>
        <taxon>Methanobacteriota</taxon>
        <taxon>Stenosarchaea group</taxon>
        <taxon>Halobacteria</taxon>
        <taxon>Halobacteriales</taxon>
        <taxon>Natrialbaceae</taxon>
        <taxon>Natronobacterium</taxon>
    </lineage>
</organism>